<feature type="region of interest" description="Disordered" evidence="1">
    <location>
        <begin position="181"/>
        <end position="246"/>
    </location>
</feature>
<reference evidence="3" key="1">
    <citation type="submission" date="2017-05" db="EMBL/GenBank/DDBJ databases">
        <authorList>
            <person name="Song R."/>
            <person name="Chenine A.L."/>
            <person name="Ruprecht R.M."/>
        </authorList>
    </citation>
    <scope>NUCLEOTIDE SEQUENCE [LARGE SCALE GENOMIC DNA]</scope>
</reference>
<protein>
    <submittedName>
        <fullName evidence="2">Uncharacterized protein</fullName>
    </submittedName>
</protein>
<evidence type="ECO:0000256" key="1">
    <source>
        <dbReference type="SAM" id="MobiDB-lite"/>
    </source>
</evidence>
<feature type="compositionally biased region" description="Acidic residues" evidence="1">
    <location>
        <begin position="291"/>
        <end position="303"/>
    </location>
</feature>
<sequence length="386" mass="40851">MDLDLGHVQVPIDLASTTTTKYDIALASATTLPTCCIDSVMSDDNATPAPEALFRANKRRKIYRKRNHDEDDNDIEKSLSAANTLDELIATASEAAQARTTVVKKPAAKKQGISFSANGPRDATAESTNVETSIVPFQPDLDEDVSAIDRFIKPTGTAVVVEDKHLTAYVDSKLAKLRAGGTEFANPGDPPMVTRDGNEPHESHQPELDSADMPASGTVVRNRVEPSQSRAKPTRRRRPPPQKDPLATAREALIDQILHESPGEVALYSKVPTASRPSGPPSSSNAAANAGEDDDGEDEDPDEAAAQAFKKAFLADLEDQQNRRRKPAPPATNTTAGKTAAAQILSGPKLGGSRAQRQRMHAALAEAEKGGSAVGSSKGGAGVGKK</sequence>
<organism evidence="2 3">
    <name type="scientific">Zymoseptoria tritici ST99CH_1E4</name>
    <dbReference type="NCBI Taxonomy" id="1276532"/>
    <lineage>
        <taxon>Eukaryota</taxon>
        <taxon>Fungi</taxon>
        <taxon>Dikarya</taxon>
        <taxon>Ascomycota</taxon>
        <taxon>Pezizomycotina</taxon>
        <taxon>Dothideomycetes</taxon>
        <taxon>Dothideomycetidae</taxon>
        <taxon>Mycosphaerellales</taxon>
        <taxon>Mycosphaerellaceae</taxon>
        <taxon>Zymoseptoria</taxon>
    </lineage>
</organism>
<feature type="region of interest" description="Disordered" evidence="1">
    <location>
        <begin position="271"/>
        <end position="386"/>
    </location>
</feature>
<dbReference type="EMBL" id="LT854258">
    <property type="protein sequence ID" value="SMR53490.1"/>
    <property type="molecule type" value="Genomic_DNA"/>
</dbReference>
<name>A0A2H1GIV5_ZYMTR</name>
<feature type="compositionally biased region" description="Low complexity" evidence="1">
    <location>
        <begin position="281"/>
        <end position="290"/>
    </location>
</feature>
<dbReference type="Proteomes" id="UP000245764">
    <property type="component" value="Chromosome 6"/>
</dbReference>
<feature type="compositionally biased region" description="Basic and acidic residues" evidence="1">
    <location>
        <begin position="196"/>
        <end position="207"/>
    </location>
</feature>
<accession>A0A2H1GIV5</accession>
<feature type="compositionally biased region" description="Low complexity" evidence="1">
    <location>
        <begin position="331"/>
        <end position="342"/>
    </location>
</feature>
<evidence type="ECO:0000313" key="2">
    <source>
        <dbReference type="EMBL" id="SMR53490.1"/>
    </source>
</evidence>
<gene>
    <name evidence="2" type="ORF">ZT1E4_G6600</name>
</gene>
<feature type="compositionally biased region" description="Gly residues" evidence="1">
    <location>
        <begin position="377"/>
        <end position="386"/>
    </location>
</feature>
<evidence type="ECO:0000313" key="3">
    <source>
        <dbReference type="Proteomes" id="UP000245764"/>
    </source>
</evidence>
<feature type="compositionally biased region" description="Low complexity" evidence="1">
    <location>
        <begin position="304"/>
        <end position="315"/>
    </location>
</feature>
<dbReference type="AlphaFoldDB" id="A0A2H1GIV5"/>
<proteinExistence type="predicted"/>